<reference evidence="2" key="1">
    <citation type="submission" date="2025-08" db="UniProtKB">
        <authorList>
            <consortium name="RefSeq"/>
        </authorList>
    </citation>
    <scope>IDENTIFICATION</scope>
    <source>
        <strain evidence="2">Mau12</strain>
        <tissue evidence="2">Whole Body</tissue>
    </source>
</reference>
<organism evidence="1 2">
    <name type="scientific">Drosophila mauritiana</name>
    <name type="common">Fruit fly</name>
    <dbReference type="NCBI Taxonomy" id="7226"/>
    <lineage>
        <taxon>Eukaryota</taxon>
        <taxon>Metazoa</taxon>
        <taxon>Ecdysozoa</taxon>
        <taxon>Arthropoda</taxon>
        <taxon>Hexapoda</taxon>
        <taxon>Insecta</taxon>
        <taxon>Pterygota</taxon>
        <taxon>Neoptera</taxon>
        <taxon>Endopterygota</taxon>
        <taxon>Diptera</taxon>
        <taxon>Brachycera</taxon>
        <taxon>Muscomorpha</taxon>
        <taxon>Ephydroidea</taxon>
        <taxon>Drosophilidae</taxon>
        <taxon>Drosophila</taxon>
        <taxon>Sophophora</taxon>
    </lineage>
</organism>
<dbReference type="RefSeq" id="XP_033165321.1">
    <property type="nucleotide sequence ID" value="XM_033309430.1"/>
</dbReference>
<protein>
    <submittedName>
        <fullName evidence="2">Uncharacterized protein LOC117144318</fullName>
    </submittedName>
</protein>
<evidence type="ECO:0000313" key="2">
    <source>
        <dbReference type="RefSeq" id="XP_033165321.1"/>
    </source>
</evidence>
<accession>A0A6P8KPM3</accession>
<sequence length="187" mass="22412">MEAASERKTQIMEKRKLMGDKRMSMGMKSFYASVIGSIFRMSDEQRNAFAAMYRRHKADAQYVNADYVDDPVEEYVPIYQTVFDDDRDPVHEPTFSKHRIPLQIRCLERYHNSKREYADQFKREIKLLIDNQSTAQEAWQFVRTMAYTTLWPPLHTRKELKIFELDFCKLNPQEQKRYNKIMATNFS</sequence>
<dbReference type="GeneID" id="117144318"/>
<dbReference type="InterPro" id="IPR032004">
    <property type="entry name" value="DUF4790"/>
</dbReference>
<keyword evidence="1" id="KW-1185">Reference proteome</keyword>
<dbReference type="AlphaFoldDB" id="A0A6P8KPM3"/>
<evidence type="ECO:0000313" key="1">
    <source>
        <dbReference type="Proteomes" id="UP000515162"/>
    </source>
</evidence>
<dbReference type="Proteomes" id="UP000515162">
    <property type="component" value="Chromosome 3R"/>
</dbReference>
<gene>
    <name evidence="2" type="primary">LOC117144318</name>
</gene>
<name>A0A6P8KPM3_DROMA</name>
<dbReference type="Pfam" id="PF16037">
    <property type="entry name" value="DUF4790"/>
    <property type="match status" value="1"/>
</dbReference>
<proteinExistence type="predicted"/>